<reference evidence="1" key="2">
    <citation type="submission" date="2025-08" db="UniProtKB">
        <authorList>
            <consortium name="Ensembl"/>
        </authorList>
    </citation>
    <scope>IDENTIFICATION</scope>
    <source>
        <strain evidence="1">breed Abyssinian</strain>
    </source>
</reference>
<evidence type="ECO:0000313" key="1">
    <source>
        <dbReference type="Ensembl" id="ENSFCTP00005039838.1"/>
    </source>
</evidence>
<organism evidence="1 2">
    <name type="scientific">Felis catus</name>
    <name type="common">Cat</name>
    <name type="synonym">Felis silvestris catus</name>
    <dbReference type="NCBI Taxonomy" id="9685"/>
    <lineage>
        <taxon>Eukaryota</taxon>
        <taxon>Metazoa</taxon>
        <taxon>Chordata</taxon>
        <taxon>Craniata</taxon>
        <taxon>Vertebrata</taxon>
        <taxon>Euteleostomi</taxon>
        <taxon>Mammalia</taxon>
        <taxon>Eutheria</taxon>
        <taxon>Laurasiatheria</taxon>
        <taxon>Carnivora</taxon>
        <taxon>Feliformia</taxon>
        <taxon>Felidae</taxon>
        <taxon>Felinae</taxon>
        <taxon>Felis</taxon>
    </lineage>
</organism>
<reference evidence="1" key="3">
    <citation type="submission" date="2025-09" db="UniProtKB">
        <authorList>
            <consortium name="Ensembl"/>
        </authorList>
    </citation>
    <scope>IDENTIFICATION</scope>
    <source>
        <strain evidence="1">breed Abyssinian</strain>
    </source>
</reference>
<accession>A0ABI7YYB5</accession>
<name>A0ABI7YYB5_FELCA</name>
<evidence type="ECO:0000313" key="2">
    <source>
        <dbReference type="Proteomes" id="UP000823872"/>
    </source>
</evidence>
<proteinExistence type="predicted"/>
<dbReference type="Ensembl" id="ENSFCTT00005054137.1">
    <property type="protein sequence ID" value="ENSFCTP00005039838.1"/>
    <property type="gene ID" value="ENSFCTG00005018815.1"/>
</dbReference>
<protein>
    <submittedName>
        <fullName evidence="1">Uncharacterized protein</fullName>
    </submittedName>
</protein>
<dbReference type="Proteomes" id="UP000823872">
    <property type="component" value="Chromosome B4"/>
</dbReference>
<keyword evidence="2" id="KW-1185">Reference proteome</keyword>
<sequence length="123" mass="13046">ETLGSAARGSSPLLSPVSVHCLATGRSLSASPIAANPDPLFLAVPCAPVAPLTSRIVSLSSRVSGSPPPFRPIPNSWQQVALFQKDRGLGLVSRVSHAAWGNEKGAGLARYFRRDWSECNYFS</sequence>
<reference evidence="1 2" key="1">
    <citation type="submission" date="2021-02" db="EMBL/GenBank/DDBJ databases">
        <title>Safari Cat Assemblies.</title>
        <authorList>
            <person name="Bredemeyer K.R."/>
            <person name="Murphy W.J."/>
        </authorList>
    </citation>
    <scope>NUCLEOTIDE SEQUENCE [LARGE SCALE GENOMIC DNA]</scope>
</reference>
<dbReference type="GeneTree" id="ENSGT00980000202456"/>